<gene>
    <name evidence="3" type="ORF">OBBRIDRAFT_755891</name>
</gene>
<dbReference type="InterPro" id="IPR023398">
    <property type="entry name" value="TIF_eIF4e-like"/>
</dbReference>
<feature type="compositionally biased region" description="Basic and acidic residues" evidence="2">
    <location>
        <begin position="98"/>
        <end position="107"/>
    </location>
</feature>
<dbReference type="EMBL" id="KV722417">
    <property type="protein sequence ID" value="OCH89866.1"/>
    <property type="molecule type" value="Genomic_DNA"/>
</dbReference>
<evidence type="ECO:0000256" key="1">
    <source>
        <dbReference type="ARBA" id="ARBA00010568"/>
    </source>
</evidence>
<protein>
    <submittedName>
        <fullName evidence="3">Uncharacterized protein</fullName>
    </submittedName>
</protein>
<dbReference type="PANTHER" id="PTHR31977:SF1">
    <property type="entry name" value="UPF0696 PROTEIN C11ORF68"/>
    <property type="match status" value="1"/>
</dbReference>
<evidence type="ECO:0000256" key="2">
    <source>
        <dbReference type="SAM" id="MobiDB-lite"/>
    </source>
</evidence>
<dbReference type="SUPFAM" id="SSF55418">
    <property type="entry name" value="eIF4e-like"/>
    <property type="match status" value="1"/>
</dbReference>
<proteinExistence type="inferred from homology"/>
<dbReference type="AlphaFoldDB" id="A0A8E2ARY1"/>
<feature type="region of interest" description="Disordered" evidence="2">
    <location>
        <begin position="261"/>
        <end position="354"/>
    </location>
</feature>
<name>A0A8E2ARY1_9APHY</name>
<organism evidence="3 4">
    <name type="scientific">Obba rivulosa</name>
    <dbReference type="NCBI Taxonomy" id="1052685"/>
    <lineage>
        <taxon>Eukaryota</taxon>
        <taxon>Fungi</taxon>
        <taxon>Dikarya</taxon>
        <taxon>Basidiomycota</taxon>
        <taxon>Agaricomycotina</taxon>
        <taxon>Agaricomycetes</taxon>
        <taxon>Polyporales</taxon>
        <taxon>Gelatoporiaceae</taxon>
        <taxon>Obba</taxon>
    </lineage>
</organism>
<dbReference type="Pfam" id="PF08939">
    <property type="entry name" value="Bles03"/>
    <property type="match status" value="1"/>
</dbReference>
<sequence>MGINDDILPEEYPYAWSPNSSISLQEFLNKFKPSLVQDDGTKPWLWVTKSEERSNEGDTSAAVKEASELLKEVTVKIQNIHDDPSIPLRSNKKKGTKSKKELREELQNEASEKLKEISIRHHFVSGKWLIFAPSDRVDVIWSTIADSLVSGPLSSTSAYLTKVATSPKAETPNYQHVLCVYIPDVYDKDTVTEIMKVLLRKHGVNLSGVKSNLYPAIGLDSKHPSGIQSTVWKNTALMKDADIKGLKDEYFAELDAAKAVKAGKTAETKTGSSGTAKPKPKLKKKAQADNPFGSDDEDEGKTNGPVETAQQEAGKATMKPKSGAKKTVTGKKRPNSDEDDSEVEVKPKKKRGGK</sequence>
<comment type="similarity">
    <text evidence="1">Belongs to the UPF0696 family.</text>
</comment>
<keyword evidence="4" id="KW-1185">Reference proteome</keyword>
<dbReference type="Gene3D" id="3.30.760.10">
    <property type="entry name" value="RNA Cap, Translation Initiation Factor Eif4e"/>
    <property type="match status" value="1"/>
</dbReference>
<feature type="region of interest" description="Disordered" evidence="2">
    <location>
        <begin position="82"/>
        <end position="107"/>
    </location>
</feature>
<feature type="compositionally biased region" description="Basic residues" evidence="2">
    <location>
        <begin position="322"/>
        <end position="333"/>
    </location>
</feature>
<evidence type="ECO:0000313" key="3">
    <source>
        <dbReference type="EMBL" id="OCH89866.1"/>
    </source>
</evidence>
<accession>A0A8E2ARY1</accession>
<dbReference type="Proteomes" id="UP000250043">
    <property type="component" value="Unassembled WGS sequence"/>
</dbReference>
<reference evidence="3 4" key="1">
    <citation type="submission" date="2016-07" db="EMBL/GenBank/DDBJ databases">
        <title>Draft genome of the white-rot fungus Obba rivulosa 3A-2.</title>
        <authorList>
            <consortium name="DOE Joint Genome Institute"/>
            <person name="Miettinen O."/>
            <person name="Riley R."/>
            <person name="Acob R."/>
            <person name="Barry K."/>
            <person name="Cullen D."/>
            <person name="De Vries R."/>
            <person name="Hainaut M."/>
            <person name="Hatakka A."/>
            <person name="Henrissat B."/>
            <person name="Hilden K."/>
            <person name="Kuo R."/>
            <person name="Labutti K."/>
            <person name="Lipzen A."/>
            <person name="Makela M.R."/>
            <person name="Sandor L."/>
            <person name="Spatafora J.W."/>
            <person name="Grigoriev I.V."/>
            <person name="Hibbett D.S."/>
        </authorList>
    </citation>
    <scope>NUCLEOTIDE SEQUENCE [LARGE SCALE GENOMIC DNA]</scope>
    <source>
        <strain evidence="3 4">3A-2</strain>
    </source>
</reference>
<dbReference type="PANTHER" id="PTHR31977">
    <property type="entry name" value="UPF0696 PROTEIN C11ORF68"/>
    <property type="match status" value="1"/>
</dbReference>
<evidence type="ECO:0000313" key="4">
    <source>
        <dbReference type="Proteomes" id="UP000250043"/>
    </source>
</evidence>
<dbReference type="InterPro" id="IPR015034">
    <property type="entry name" value="Bles03"/>
</dbReference>
<dbReference type="OrthoDB" id="10067381at2759"/>